<dbReference type="PANTHER" id="PTHR37534:SF26">
    <property type="entry name" value="TRANSCRIPTION FACTOR, PUTATIVE-RELATED"/>
    <property type="match status" value="1"/>
</dbReference>
<dbReference type="Pfam" id="PF00172">
    <property type="entry name" value="Zn_clus"/>
    <property type="match status" value="1"/>
</dbReference>
<evidence type="ECO:0000313" key="6">
    <source>
        <dbReference type="Proteomes" id="UP001629113"/>
    </source>
</evidence>
<dbReference type="PROSITE" id="PS50048">
    <property type="entry name" value="ZN2_CY6_FUNGAL_2"/>
    <property type="match status" value="1"/>
</dbReference>
<dbReference type="Proteomes" id="UP001629113">
    <property type="component" value="Unassembled WGS sequence"/>
</dbReference>
<dbReference type="Gene3D" id="4.10.240.10">
    <property type="entry name" value="Zn(2)-C6 fungal-type DNA-binding domain"/>
    <property type="match status" value="1"/>
</dbReference>
<name>A0ABR4PUR0_9HELO</name>
<feature type="domain" description="Zn(2)-C6 fungal-type" evidence="4">
    <location>
        <begin position="10"/>
        <end position="38"/>
    </location>
</feature>
<sequence>MNGPLRNKQGCWTCRLRKKKCDETHPQCSTCETLHITCYGYGPRPEWMDGGEKEKAIANNIKETVKRNSRRKGRLAASLSQLQDRYRSQKAVQPAPKTRLRLPEPSPGGPTANPIQSNSPDTLINSSPEPVQQDHSADHVMHVATLSSSESNLLMHFLDYVFPLQYPLYKPRIAEGGRGWLLPLLMRSKPLFHAALGVSAYHRETMLLTESRNAQCIKAIAEQEKHLERCLKEFRESLEAVGRWIHQSCPKDGLGILSTSVQLIFFDLFAGCGESWQIHLKAACTFYLECYKSRRKQNQMNLSSEPSNTHLGHEFAAFDGPSEDLALHTFMSGVVIWLDIISSITAGQSPRLLSVHASFISPSSPIKLDSIMGCENWAMNLLGCVSALHGSRTQALQSGTFDPLEFQRQADELRERVRQGLTENFLRLLGLSEQPPSEIYGSTISPSKATTRIFALTASVYLRMVVSGVYEGADTDADLDEVMVILQTKVRTEILHALICPLYLLGCAARPQDEDFFRAVFSSLPVLDPSLEHRAKLLPLLEETWQARKTSACPWTWQENIRLSQCNLLLI</sequence>
<evidence type="ECO:0000313" key="5">
    <source>
        <dbReference type="EMBL" id="KAL3426606.1"/>
    </source>
</evidence>
<dbReference type="InterPro" id="IPR021858">
    <property type="entry name" value="Fun_TF"/>
</dbReference>
<dbReference type="InterPro" id="IPR001138">
    <property type="entry name" value="Zn2Cys6_DnaBD"/>
</dbReference>
<accession>A0ABR4PUR0</accession>
<dbReference type="Pfam" id="PF11951">
    <property type="entry name" value="Fungal_trans_2"/>
    <property type="match status" value="1"/>
</dbReference>
<dbReference type="EMBL" id="JBFCZG010000001">
    <property type="protein sequence ID" value="KAL3426606.1"/>
    <property type="molecule type" value="Genomic_DNA"/>
</dbReference>
<reference evidence="5 6" key="1">
    <citation type="submission" date="2024-06" db="EMBL/GenBank/DDBJ databases">
        <title>Complete genome of Phlyctema vagabunda strain 19-DSS-EL-015.</title>
        <authorList>
            <person name="Fiorenzani C."/>
        </authorList>
    </citation>
    <scope>NUCLEOTIDE SEQUENCE [LARGE SCALE GENOMIC DNA]</scope>
    <source>
        <strain evidence="5 6">19-DSS-EL-015</strain>
    </source>
</reference>
<dbReference type="SUPFAM" id="SSF57701">
    <property type="entry name" value="Zn2/Cys6 DNA-binding domain"/>
    <property type="match status" value="1"/>
</dbReference>
<dbReference type="PROSITE" id="PS00463">
    <property type="entry name" value="ZN2_CY6_FUNGAL_1"/>
    <property type="match status" value="1"/>
</dbReference>
<evidence type="ECO:0000256" key="2">
    <source>
        <dbReference type="ARBA" id="ARBA00023242"/>
    </source>
</evidence>
<protein>
    <submittedName>
        <fullName evidence="5">C6 transcription factor</fullName>
    </submittedName>
</protein>
<dbReference type="InterPro" id="IPR036864">
    <property type="entry name" value="Zn2-C6_fun-type_DNA-bd_sf"/>
</dbReference>
<evidence type="ECO:0000256" key="1">
    <source>
        <dbReference type="ARBA" id="ARBA00004123"/>
    </source>
</evidence>
<dbReference type="SMART" id="SM00066">
    <property type="entry name" value="GAL4"/>
    <property type="match status" value="1"/>
</dbReference>
<dbReference type="PANTHER" id="PTHR37534">
    <property type="entry name" value="TRANSCRIPTIONAL ACTIVATOR PROTEIN UGA3"/>
    <property type="match status" value="1"/>
</dbReference>
<keyword evidence="6" id="KW-1185">Reference proteome</keyword>
<gene>
    <name evidence="5" type="ORF">PVAG01_00115</name>
</gene>
<proteinExistence type="predicted"/>
<evidence type="ECO:0000259" key="4">
    <source>
        <dbReference type="PROSITE" id="PS50048"/>
    </source>
</evidence>
<feature type="compositionally biased region" description="Polar residues" evidence="3">
    <location>
        <begin position="113"/>
        <end position="134"/>
    </location>
</feature>
<keyword evidence="2" id="KW-0539">Nucleus</keyword>
<comment type="subcellular location">
    <subcellularLocation>
        <location evidence="1">Nucleus</location>
    </subcellularLocation>
</comment>
<feature type="region of interest" description="Disordered" evidence="3">
    <location>
        <begin position="79"/>
        <end position="136"/>
    </location>
</feature>
<evidence type="ECO:0000256" key="3">
    <source>
        <dbReference type="SAM" id="MobiDB-lite"/>
    </source>
</evidence>
<comment type="caution">
    <text evidence="5">The sequence shown here is derived from an EMBL/GenBank/DDBJ whole genome shotgun (WGS) entry which is preliminary data.</text>
</comment>
<organism evidence="5 6">
    <name type="scientific">Phlyctema vagabunda</name>
    <dbReference type="NCBI Taxonomy" id="108571"/>
    <lineage>
        <taxon>Eukaryota</taxon>
        <taxon>Fungi</taxon>
        <taxon>Dikarya</taxon>
        <taxon>Ascomycota</taxon>
        <taxon>Pezizomycotina</taxon>
        <taxon>Leotiomycetes</taxon>
        <taxon>Helotiales</taxon>
        <taxon>Dermateaceae</taxon>
        <taxon>Phlyctema</taxon>
    </lineage>
</organism>
<dbReference type="CDD" id="cd00067">
    <property type="entry name" value="GAL4"/>
    <property type="match status" value="1"/>
</dbReference>